<dbReference type="InterPro" id="IPR021332">
    <property type="entry name" value="DUF2944"/>
</dbReference>
<sequence length="185" mass="20458">MDAMVLASLAKWPNVPAVFGWLRLDARGQWWLREERLNQAAIVDFFRRNYARDGDGRYYVQNGPQKVYVALDAAPYVVRRGEAGWQWLPDIDPGTPRLALLDEGGRLFVEAGGELAVVDDRELLALSDVMLRSADGLPPTAADWTAWQQGTLALQLCLAEGSLPLRPLAAADVSQRYGVVLSPQP</sequence>
<evidence type="ECO:0000313" key="1">
    <source>
        <dbReference type="EMBL" id="RKQ63005.1"/>
    </source>
</evidence>
<name>A0A495BMX4_VOGIN</name>
<reference evidence="1 2" key="1">
    <citation type="submission" date="2018-10" db="EMBL/GenBank/DDBJ databases">
        <title>Genomic Encyclopedia of Type Strains, Phase IV (KMG-IV): sequencing the most valuable type-strain genomes for metagenomic binning, comparative biology and taxonomic classification.</title>
        <authorList>
            <person name="Goeker M."/>
        </authorList>
    </citation>
    <scope>NUCLEOTIDE SEQUENCE [LARGE SCALE GENOMIC DNA]</scope>
    <source>
        <strain evidence="1 2">DSM 3303</strain>
    </source>
</reference>
<organism evidence="1 2">
    <name type="scientific">Vogesella indigofera</name>
    <name type="common">Pseudomonas indigofera</name>
    <dbReference type="NCBI Taxonomy" id="45465"/>
    <lineage>
        <taxon>Bacteria</taxon>
        <taxon>Pseudomonadati</taxon>
        <taxon>Pseudomonadota</taxon>
        <taxon>Betaproteobacteria</taxon>
        <taxon>Neisseriales</taxon>
        <taxon>Chromobacteriaceae</taxon>
        <taxon>Vogesella</taxon>
    </lineage>
</organism>
<gene>
    <name evidence="1" type="ORF">C8E02_0015</name>
</gene>
<proteinExistence type="predicted"/>
<accession>A0A495BMX4</accession>
<dbReference type="EMBL" id="RBID01000001">
    <property type="protein sequence ID" value="RKQ63005.1"/>
    <property type="molecule type" value="Genomic_DNA"/>
</dbReference>
<evidence type="ECO:0000313" key="2">
    <source>
        <dbReference type="Proteomes" id="UP000279384"/>
    </source>
</evidence>
<dbReference type="AlphaFoldDB" id="A0A495BMX4"/>
<comment type="caution">
    <text evidence="1">The sequence shown here is derived from an EMBL/GenBank/DDBJ whole genome shotgun (WGS) entry which is preliminary data.</text>
</comment>
<dbReference type="Pfam" id="PF11161">
    <property type="entry name" value="DUF2944"/>
    <property type="match status" value="1"/>
</dbReference>
<protein>
    <submittedName>
        <fullName evidence="1">Uncharacterized protein DUF1285</fullName>
    </submittedName>
</protein>
<dbReference type="Proteomes" id="UP000279384">
    <property type="component" value="Unassembled WGS sequence"/>
</dbReference>
<dbReference type="RefSeq" id="WP_120809188.1">
    <property type="nucleotide sequence ID" value="NZ_RBID01000001.1"/>
</dbReference>